<evidence type="ECO:0000256" key="1">
    <source>
        <dbReference type="SAM" id="SignalP"/>
    </source>
</evidence>
<dbReference type="Pfam" id="PF04748">
    <property type="entry name" value="Polysacc_deac_2"/>
    <property type="match status" value="1"/>
</dbReference>
<dbReference type="EMBL" id="WHOD01000087">
    <property type="protein sequence ID" value="NOU95990.1"/>
    <property type="molecule type" value="Genomic_DNA"/>
</dbReference>
<dbReference type="PANTHER" id="PTHR30105:SF2">
    <property type="entry name" value="DIVERGENT POLYSACCHARIDE DEACETYLASE SUPERFAMILY"/>
    <property type="match status" value="1"/>
</dbReference>
<gene>
    <name evidence="2" type="ORF">GC093_22605</name>
</gene>
<protein>
    <submittedName>
        <fullName evidence="2">Divergent polysaccharide deacetylase family protein</fullName>
    </submittedName>
</protein>
<dbReference type="InterPro" id="IPR011330">
    <property type="entry name" value="Glyco_hydro/deAcase_b/a-brl"/>
</dbReference>
<dbReference type="CDD" id="cd10936">
    <property type="entry name" value="CE4_DAC2"/>
    <property type="match status" value="1"/>
</dbReference>
<keyword evidence="3" id="KW-1185">Reference proteome</keyword>
<feature type="chain" id="PRO_5038099225" evidence="1">
    <location>
        <begin position="21"/>
        <end position="248"/>
    </location>
</feature>
<reference evidence="2" key="1">
    <citation type="submission" date="2019-10" db="EMBL/GenBank/DDBJ databases">
        <title>Description of Paenibacillus glebae sp. nov.</title>
        <authorList>
            <person name="Carlier A."/>
            <person name="Qi S."/>
        </authorList>
    </citation>
    <scope>NUCLEOTIDE SEQUENCE</scope>
    <source>
        <strain evidence="2">LMG 31456</strain>
    </source>
</reference>
<dbReference type="SUPFAM" id="SSF88713">
    <property type="entry name" value="Glycoside hydrolase/deacetylase"/>
    <property type="match status" value="1"/>
</dbReference>
<sequence>MILVSMYMIMASSSATQAVAEEGVLTNKRIAVVIDDLGNDMLGTREMIELPVPITVAVMPFLPTTRRDAEWAHQLGHEVLIHMPMEPVRGKKSWLGPGAITTDLSDEEIRQRVLAAIEEVPFAIGMNNHMGSKVTADARIMRIVLQVCKEKNLIYLDSKTTSKSVVKPIAVELGVRIVENNIFMDDVYTREHISKQAVKVKKHVKDNDTTIVIGHVGPPGKNTAAVLKQSVPTIQELAQFVTISKLAP</sequence>
<feature type="signal peptide" evidence="1">
    <location>
        <begin position="1"/>
        <end position="20"/>
    </location>
</feature>
<dbReference type="AlphaFoldDB" id="A0A972GTP3"/>
<organism evidence="2 3">
    <name type="scientific">Paenibacillus foliorum</name>
    <dbReference type="NCBI Taxonomy" id="2654974"/>
    <lineage>
        <taxon>Bacteria</taxon>
        <taxon>Bacillati</taxon>
        <taxon>Bacillota</taxon>
        <taxon>Bacilli</taxon>
        <taxon>Bacillales</taxon>
        <taxon>Paenibacillaceae</taxon>
        <taxon>Paenibacillus</taxon>
    </lineage>
</organism>
<evidence type="ECO:0000313" key="2">
    <source>
        <dbReference type="EMBL" id="NOU95990.1"/>
    </source>
</evidence>
<keyword evidence="1" id="KW-0732">Signal</keyword>
<dbReference type="GO" id="GO:0005975">
    <property type="term" value="P:carbohydrate metabolic process"/>
    <property type="evidence" value="ECO:0007669"/>
    <property type="project" value="InterPro"/>
</dbReference>
<name>A0A972GTP3_9BACL</name>
<dbReference type="Gene3D" id="3.20.20.370">
    <property type="entry name" value="Glycoside hydrolase/deacetylase"/>
    <property type="match status" value="1"/>
</dbReference>
<accession>A0A972GTP3</accession>
<dbReference type="Proteomes" id="UP000641588">
    <property type="component" value="Unassembled WGS sequence"/>
</dbReference>
<dbReference type="PANTHER" id="PTHR30105">
    <property type="entry name" value="UNCHARACTERIZED YIBQ-RELATED"/>
    <property type="match status" value="1"/>
</dbReference>
<dbReference type="InterPro" id="IPR006837">
    <property type="entry name" value="Divergent_DAC"/>
</dbReference>
<proteinExistence type="predicted"/>
<comment type="caution">
    <text evidence="2">The sequence shown here is derived from an EMBL/GenBank/DDBJ whole genome shotgun (WGS) entry which is preliminary data.</text>
</comment>
<evidence type="ECO:0000313" key="3">
    <source>
        <dbReference type="Proteomes" id="UP000641588"/>
    </source>
</evidence>